<dbReference type="NCBIfam" id="NF041373">
    <property type="entry name" value="HGG_STG"/>
    <property type="match status" value="1"/>
</dbReference>
<evidence type="ECO:0000313" key="2">
    <source>
        <dbReference type="Proteomes" id="UP000220934"/>
    </source>
</evidence>
<dbReference type="AlphaFoldDB" id="A0AB36SUM0"/>
<name>A0AB36SUM0_9BACI</name>
<proteinExistence type="predicted"/>
<protein>
    <recommendedName>
        <fullName evidence="3">Terminase</fullName>
    </recommendedName>
</protein>
<dbReference type="Proteomes" id="UP000220934">
    <property type="component" value="Unassembled WGS sequence"/>
</dbReference>
<gene>
    <name evidence="1" type="ORF">CN596_01505</name>
</gene>
<organism evidence="1 2">
    <name type="scientific">Bacillus toyonensis</name>
    <dbReference type="NCBI Taxonomy" id="155322"/>
    <lineage>
        <taxon>Bacteria</taxon>
        <taxon>Bacillati</taxon>
        <taxon>Bacillota</taxon>
        <taxon>Bacilli</taxon>
        <taxon>Bacillales</taxon>
        <taxon>Bacillaceae</taxon>
        <taxon>Bacillus</taxon>
        <taxon>Bacillus cereus group</taxon>
    </lineage>
</organism>
<comment type="caution">
    <text evidence="1">The sequence shown here is derived from an EMBL/GenBank/DDBJ whole genome shotgun (WGS) entry which is preliminary data.</text>
</comment>
<evidence type="ECO:0000313" key="1">
    <source>
        <dbReference type="EMBL" id="PEN58619.1"/>
    </source>
</evidence>
<dbReference type="RefSeq" id="WP_097935783.1">
    <property type="nucleotide sequence ID" value="NZ_JARMKW010000008.1"/>
</dbReference>
<sequence length="218" mass="25227">MGRLPSQLKPLPEGLREYTNEIRDRLMSGDLNRESEEMAAIKEKLQKETSICGAIMKNKVCTTKPSNEINLRCNWHGGKSTGAKTEEGKKKMKENLEKGRAPIHGIYSRKFLDEWSQEEKDFYNDMWSFYTEKYDLEPIDEVNLDRFLVNSIKAMRVDSVGMNYAINQKVSLVSFEANAIRQAETLGLNRKYRKSRDNSDNPNHVNIYNSLFDGMEKN</sequence>
<evidence type="ECO:0008006" key="3">
    <source>
        <dbReference type="Google" id="ProtNLM"/>
    </source>
</evidence>
<dbReference type="InterPro" id="IPR047675">
    <property type="entry name" value="Putative_zinc-bd"/>
</dbReference>
<dbReference type="EMBL" id="NUAJ01000002">
    <property type="protein sequence ID" value="PEN58619.1"/>
    <property type="molecule type" value="Genomic_DNA"/>
</dbReference>
<accession>A0AB36SUM0</accession>
<reference evidence="1 2" key="1">
    <citation type="submission" date="2017-09" db="EMBL/GenBank/DDBJ databases">
        <title>Large-scale bioinformatics analysis of Bacillus genomes uncovers conserved roles of natural products in bacterial physiology.</title>
        <authorList>
            <consortium name="Agbiome Team Llc"/>
            <person name="Bleich R.M."/>
            <person name="Kirk G.J."/>
            <person name="Santa Maria K.C."/>
            <person name="Allen S.E."/>
            <person name="Farag S."/>
            <person name="Shank E.A."/>
            <person name="Bowers A."/>
        </authorList>
    </citation>
    <scope>NUCLEOTIDE SEQUENCE [LARGE SCALE GENOMIC DNA]</scope>
    <source>
        <strain evidence="1 2">AFS027958</strain>
    </source>
</reference>